<keyword evidence="4" id="KW-0677">Repeat</keyword>
<dbReference type="Pfam" id="PF00607">
    <property type="entry name" value="Gag_p24"/>
    <property type="match status" value="1"/>
</dbReference>
<dbReference type="Gene3D" id="3.30.160.60">
    <property type="entry name" value="Classic Zinc Finger"/>
    <property type="match status" value="9"/>
</dbReference>
<feature type="region of interest" description="Disordered" evidence="12">
    <location>
        <begin position="1"/>
        <end position="35"/>
    </location>
</feature>
<dbReference type="PROSITE" id="PS50157">
    <property type="entry name" value="ZINC_FINGER_C2H2_2"/>
    <property type="match status" value="9"/>
</dbReference>
<evidence type="ECO:0008006" key="17">
    <source>
        <dbReference type="Google" id="ProtNLM"/>
    </source>
</evidence>
<dbReference type="PROSITE" id="PS00028">
    <property type="entry name" value="ZINC_FINGER_C2H2_1"/>
    <property type="match status" value="8"/>
</dbReference>
<feature type="domain" description="C2H2-type" evidence="13">
    <location>
        <begin position="818"/>
        <end position="845"/>
    </location>
</feature>
<evidence type="ECO:0000259" key="14">
    <source>
        <dbReference type="PROSITE" id="PS50158"/>
    </source>
</evidence>
<dbReference type="InterPro" id="IPR050589">
    <property type="entry name" value="Ikaros_C2H2-ZF"/>
</dbReference>
<evidence type="ECO:0000256" key="7">
    <source>
        <dbReference type="ARBA" id="ARBA00023015"/>
    </source>
</evidence>
<feature type="domain" description="CCHC-type" evidence="14">
    <location>
        <begin position="489"/>
        <end position="504"/>
    </location>
</feature>
<comment type="subcellular location">
    <subcellularLocation>
        <location evidence="1">Nucleus</location>
    </subcellularLocation>
</comment>
<gene>
    <name evidence="15" type="ORF">DUI87_12026</name>
</gene>
<keyword evidence="10" id="KW-0539">Nucleus</keyword>
<evidence type="ECO:0000256" key="5">
    <source>
        <dbReference type="ARBA" id="ARBA00022771"/>
    </source>
</evidence>
<organism evidence="15 16">
    <name type="scientific">Hirundo rustica rustica</name>
    <dbReference type="NCBI Taxonomy" id="333673"/>
    <lineage>
        <taxon>Eukaryota</taxon>
        <taxon>Metazoa</taxon>
        <taxon>Chordata</taxon>
        <taxon>Craniata</taxon>
        <taxon>Vertebrata</taxon>
        <taxon>Euteleostomi</taxon>
        <taxon>Archelosauria</taxon>
        <taxon>Archosauria</taxon>
        <taxon>Dinosauria</taxon>
        <taxon>Saurischia</taxon>
        <taxon>Theropoda</taxon>
        <taxon>Coelurosauria</taxon>
        <taxon>Aves</taxon>
        <taxon>Neognathae</taxon>
        <taxon>Neoaves</taxon>
        <taxon>Telluraves</taxon>
        <taxon>Australaves</taxon>
        <taxon>Passeriformes</taxon>
        <taxon>Sylvioidea</taxon>
        <taxon>Hirundinidae</taxon>
        <taxon>Hirundo</taxon>
    </lineage>
</organism>
<dbReference type="Pfam" id="PF19317">
    <property type="entry name" value="Gag_p24_C"/>
    <property type="match status" value="1"/>
</dbReference>
<dbReference type="SUPFAM" id="SSF57667">
    <property type="entry name" value="beta-beta-alpha zinc fingers"/>
    <property type="match status" value="5"/>
</dbReference>
<dbReference type="GO" id="GO:0000978">
    <property type="term" value="F:RNA polymerase II cis-regulatory region sequence-specific DNA binding"/>
    <property type="evidence" value="ECO:0007669"/>
    <property type="project" value="TreeGrafter"/>
</dbReference>
<dbReference type="Gene3D" id="1.10.1200.30">
    <property type="match status" value="1"/>
</dbReference>
<dbReference type="InterPro" id="IPR036875">
    <property type="entry name" value="Znf_CCHC_sf"/>
</dbReference>
<dbReference type="GO" id="GO:0003700">
    <property type="term" value="F:DNA-binding transcription factor activity"/>
    <property type="evidence" value="ECO:0007669"/>
    <property type="project" value="TreeGrafter"/>
</dbReference>
<feature type="compositionally biased region" description="Basic and acidic residues" evidence="12">
    <location>
        <begin position="60"/>
        <end position="72"/>
    </location>
</feature>
<dbReference type="FunFam" id="3.30.160.60:FF:000690">
    <property type="entry name" value="Zinc finger protein 354C"/>
    <property type="match status" value="1"/>
</dbReference>
<evidence type="ECO:0000313" key="16">
    <source>
        <dbReference type="Proteomes" id="UP000269221"/>
    </source>
</evidence>
<dbReference type="Pfam" id="PF00098">
    <property type="entry name" value="zf-CCHC"/>
    <property type="match status" value="1"/>
</dbReference>
<dbReference type="FunFam" id="3.30.160.60:FF:001498">
    <property type="entry name" value="Zinc finger protein 404"/>
    <property type="match status" value="1"/>
</dbReference>
<feature type="domain" description="C2H2-type" evidence="13">
    <location>
        <begin position="874"/>
        <end position="897"/>
    </location>
</feature>
<evidence type="ECO:0000256" key="11">
    <source>
        <dbReference type="PROSITE-ProRule" id="PRU00042"/>
    </source>
</evidence>
<dbReference type="FunFam" id="3.30.160.60:FF:000286">
    <property type="entry name" value="Zinc finger protein 770"/>
    <property type="match status" value="1"/>
</dbReference>
<feature type="compositionally biased region" description="Basic and acidic residues" evidence="12">
    <location>
        <begin position="622"/>
        <end position="638"/>
    </location>
</feature>
<evidence type="ECO:0000256" key="6">
    <source>
        <dbReference type="ARBA" id="ARBA00022833"/>
    </source>
</evidence>
<dbReference type="PANTHER" id="PTHR24404:SF114">
    <property type="entry name" value="KLUMPFUSS, ISOFORM B-RELATED"/>
    <property type="match status" value="1"/>
</dbReference>
<dbReference type="SUPFAM" id="SSF57756">
    <property type="entry name" value="Retrovirus zinc finger-like domains"/>
    <property type="match status" value="1"/>
</dbReference>
<comment type="caution">
    <text evidence="15">The sequence shown here is derived from an EMBL/GenBank/DDBJ whole genome shotgun (WGS) entry which is preliminary data.</text>
</comment>
<dbReference type="PANTHER" id="PTHR24404">
    <property type="entry name" value="ZINC FINGER PROTEIN"/>
    <property type="match status" value="1"/>
</dbReference>
<keyword evidence="6" id="KW-0862">Zinc</keyword>
<dbReference type="SMART" id="SM00343">
    <property type="entry name" value="ZnF_C2HC"/>
    <property type="match status" value="1"/>
</dbReference>
<evidence type="ECO:0000256" key="2">
    <source>
        <dbReference type="ARBA" id="ARBA00006991"/>
    </source>
</evidence>
<sequence>MPAVNASSSPRGGTVKPQQSRRASGTPSEAPFSSEIATLHRFFPVSYKKSTSSEQQFKQKPREPSSMVRDDEAAQEEQDASITDDDIIRTTASEGIPIWAAKAFDFSRQASTFLLSKDFMKQFFQQFSEAASEFQQDPKSPFSQLFLPRKGVAEKSGDAQQSLVPVLQEKEKEVKQNEVKLQKQVDPGKDEAAVKLQTQQLIPVSDETQVPGAREFLATDWTEIRKHALKGETLQMGSRSVAMPVTYDTQDANPRWEQLDHEVVKDLMKAIRGNGLGSPHFKQLLKGTFNIYDLTLFDLKSLASMILTDSQFIIWEAKWRRALNELRDKYQGGANAGLTVAQLAGDPPLDNPAHQARLFPREVLTDIKDAARKAMVQIPSTGVTENSYTDIKQGPSKSFTSFINRLTQAVDRQVSDEGVKPHLIWCLAFANANPECKRIISAKPGQPSVAEMIEACSKVGTPQHVATILGDQVEKAVKDAFANFQQRQCYKCGKKGHFKKDCPELAEIASSLDVCPRDSHEKKALKMKELSLCLILSLVALSNAAVLPVAQPKENVWKTLANVSDFPFPNLGWMEEKTVRKKKMPQNSQADKELRMQTREDKSPQQNLVEEVILSSSTVQEFNREEKRQRSDRRKDSKPIPGCTEEERPTLCQEGGQSFSQSSHLIQHQQIHTGERHYECPECQKRFQTSSNLRRHERTHREERPFRCPDCRKGFKHNSHLIRHRLIHTGERPYECGECGMSFSQSSNLICHQRIHTRERPYKCEQCGKSFRHRSSLICHQNIHTEERPYKCGECGKGFNQRSQLIIHQMIHTGERPYECPECGKRFQTSSSLLVHEQIHTDERPFRCPDCRKGFKRNSNLIRHRRIHTRGRPYECPQCGKSFSGSSCLSQHQRRHQ</sequence>
<dbReference type="SUPFAM" id="SSF47943">
    <property type="entry name" value="Retrovirus capsid protein, N-terminal core domain"/>
    <property type="match status" value="1"/>
</dbReference>
<dbReference type="STRING" id="333673.A0A3M0KD29"/>
<dbReference type="FunFam" id="3.30.160.60:FF:000414">
    <property type="entry name" value="Zinc finger protein 398"/>
    <property type="match status" value="1"/>
</dbReference>
<evidence type="ECO:0000313" key="15">
    <source>
        <dbReference type="EMBL" id="RMC11113.1"/>
    </source>
</evidence>
<comment type="similarity">
    <text evidence="2">Belongs to the krueppel C2H2-type zinc-finger protein family.</text>
</comment>
<keyword evidence="16" id="KW-1185">Reference proteome</keyword>
<feature type="compositionally biased region" description="Polar residues" evidence="12">
    <location>
        <begin position="1"/>
        <end position="27"/>
    </location>
</feature>
<proteinExistence type="inferred from homology"/>
<feature type="compositionally biased region" description="Basic and acidic residues" evidence="12">
    <location>
        <begin position="590"/>
        <end position="603"/>
    </location>
</feature>
<dbReference type="InterPro" id="IPR036236">
    <property type="entry name" value="Znf_C2H2_sf"/>
</dbReference>
<dbReference type="Proteomes" id="UP000269221">
    <property type="component" value="Unassembled WGS sequence"/>
</dbReference>
<dbReference type="FunFam" id="3.30.160.60:FF:000135">
    <property type="entry name" value="Zinc finger protein 358"/>
    <property type="match status" value="1"/>
</dbReference>
<dbReference type="FunFam" id="3.30.160.60:FF:002209">
    <property type="match status" value="1"/>
</dbReference>
<evidence type="ECO:0000256" key="1">
    <source>
        <dbReference type="ARBA" id="ARBA00004123"/>
    </source>
</evidence>
<dbReference type="Pfam" id="PF00096">
    <property type="entry name" value="zf-C2H2"/>
    <property type="match status" value="8"/>
</dbReference>
<protein>
    <recommendedName>
        <fullName evidence="17">CCHC-type domain-containing protein</fullName>
    </recommendedName>
</protein>
<keyword evidence="8" id="KW-0238">DNA-binding</keyword>
<feature type="domain" description="C2H2-type" evidence="13">
    <location>
        <begin position="790"/>
        <end position="817"/>
    </location>
</feature>
<feature type="compositionally biased region" description="Polar residues" evidence="12">
    <location>
        <begin position="604"/>
        <end position="621"/>
    </location>
</feature>
<accession>A0A3M0KD29</accession>
<evidence type="ECO:0000256" key="9">
    <source>
        <dbReference type="ARBA" id="ARBA00023163"/>
    </source>
</evidence>
<dbReference type="GO" id="GO:0008270">
    <property type="term" value="F:zinc ion binding"/>
    <property type="evidence" value="ECO:0007669"/>
    <property type="project" value="UniProtKB-KW"/>
</dbReference>
<keyword evidence="9" id="KW-0804">Transcription</keyword>
<dbReference type="FunFam" id="3.30.160.60:FF:000478">
    <property type="entry name" value="Zinc finger protein 133"/>
    <property type="match status" value="1"/>
</dbReference>
<dbReference type="GO" id="GO:0006357">
    <property type="term" value="P:regulation of transcription by RNA polymerase II"/>
    <property type="evidence" value="ECO:0007669"/>
    <property type="project" value="TreeGrafter"/>
</dbReference>
<dbReference type="FunFam" id="3.30.160.60:FF:000688">
    <property type="entry name" value="zinc finger protein 197 isoform X1"/>
    <property type="match status" value="1"/>
</dbReference>
<dbReference type="InterPro" id="IPR013087">
    <property type="entry name" value="Znf_C2H2_type"/>
</dbReference>
<dbReference type="SMART" id="SM00355">
    <property type="entry name" value="ZnF_C2H2"/>
    <property type="match status" value="9"/>
</dbReference>
<dbReference type="SUPFAM" id="SSF47353">
    <property type="entry name" value="Retrovirus capsid dimerization domain-like"/>
    <property type="match status" value="1"/>
</dbReference>
<evidence type="ECO:0000256" key="12">
    <source>
        <dbReference type="SAM" id="MobiDB-lite"/>
    </source>
</evidence>
<feature type="compositionally biased region" description="Polar residues" evidence="12">
    <location>
        <begin position="48"/>
        <end position="58"/>
    </location>
</feature>
<evidence type="ECO:0000256" key="4">
    <source>
        <dbReference type="ARBA" id="ARBA00022737"/>
    </source>
</evidence>
<evidence type="ECO:0000256" key="3">
    <source>
        <dbReference type="ARBA" id="ARBA00022723"/>
    </source>
</evidence>
<name>A0A3M0KD29_HIRRU</name>
<dbReference type="GO" id="GO:0005634">
    <property type="term" value="C:nucleus"/>
    <property type="evidence" value="ECO:0007669"/>
    <property type="project" value="UniProtKB-SubCell"/>
</dbReference>
<evidence type="ECO:0000259" key="13">
    <source>
        <dbReference type="PROSITE" id="PS50157"/>
    </source>
</evidence>
<dbReference type="PROSITE" id="PS50158">
    <property type="entry name" value="ZF_CCHC"/>
    <property type="match status" value="1"/>
</dbReference>
<feature type="region of interest" description="Disordered" evidence="12">
    <location>
        <begin position="578"/>
        <end position="661"/>
    </location>
</feature>
<evidence type="ECO:0000256" key="8">
    <source>
        <dbReference type="ARBA" id="ARBA00023125"/>
    </source>
</evidence>
<dbReference type="InterPro" id="IPR001878">
    <property type="entry name" value="Znf_CCHC"/>
</dbReference>
<keyword evidence="7" id="KW-0805">Transcription regulation</keyword>
<dbReference type="Gene3D" id="4.10.60.10">
    <property type="entry name" value="Zinc finger, CCHC-type"/>
    <property type="match status" value="1"/>
</dbReference>
<dbReference type="InterPro" id="IPR045345">
    <property type="entry name" value="Gag_p24_C"/>
</dbReference>
<feature type="domain" description="C2H2-type" evidence="13">
    <location>
        <begin position="650"/>
        <end position="677"/>
    </location>
</feature>
<feature type="region of interest" description="Disordered" evidence="12">
    <location>
        <begin position="47"/>
        <end position="87"/>
    </location>
</feature>
<feature type="domain" description="C2H2-type" evidence="13">
    <location>
        <begin position="846"/>
        <end position="873"/>
    </location>
</feature>
<dbReference type="EMBL" id="QRBI01000109">
    <property type="protein sequence ID" value="RMC11113.1"/>
    <property type="molecule type" value="Genomic_DNA"/>
</dbReference>
<feature type="domain" description="C2H2-type" evidence="13">
    <location>
        <begin position="678"/>
        <end position="705"/>
    </location>
</feature>
<feature type="domain" description="C2H2-type" evidence="13">
    <location>
        <begin position="706"/>
        <end position="733"/>
    </location>
</feature>
<keyword evidence="5 11" id="KW-0863">Zinc-finger</keyword>
<reference evidence="15 16" key="1">
    <citation type="submission" date="2018-07" db="EMBL/GenBank/DDBJ databases">
        <title>A high quality draft genome assembly of the barn swallow (H. rustica rustica).</title>
        <authorList>
            <person name="Formenti G."/>
            <person name="Chiara M."/>
            <person name="Poveda L."/>
            <person name="Francoijs K.-J."/>
            <person name="Bonisoli-Alquati A."/>
            <person name="Canova L."/>
            <person name="Gianfranceschi L."/>
            <person name="Horner D.S."/>
            <person name="Saino N."/>
        </authorList>
    </citation>
    <scope>NUCLEOTIDE SEQUENCE [LARGE SCALE GENOMIC DNA]</scope>
    <source>
        <strain evidence="15">Chelidonia</strain>
        <tissue evidence="15">Blood</tissue>
    </source>
</reference>
<keyword evidence="3" id="KW-0479">Metal-binding</keyword>
<evidence type="ECO:0000256" key="10">
    <source>
        <dbReference type="ARBA" id="ARBA00023242"/>
    </source>
</evidence>
<dbReference type="FunFam" id="3.30.160.60:FF:000012">
    <property type="entry name" value="RB-associated KRAB zinc finger protein-like"/>
    <property type="match status" value="1"/>
</dbReference>
<feature type="domain" description="C2H2-type" evidence="13">
    <location>
        <begin position="734"/>
        <end position="761"/>
    </location>
</feature>
<dbReference type="InterPro" id="IPR008916">
    <property type="entry name" value="Retrov_capsid_C"/>
</dbReference>
<dbReference type="OrthoDB" id="9048915at2759"/>
<dbReference type="InterPro" id="IPR008919">
    <property type="entry name" value="Retrov_capsid_N"/>
</dbReference>
<dbReference type="GO" id="GO:0016032">
    <property type="term" value="P:viral process"/>
    <property type="evidence" value="ECO:0007669"/>
    <property type="project" value="InterPro"/>
</dbReference>
<dbReference type="Gene3D" id="1.10.375.10">
    <property type="entry name" value="Human Immunodeficiency Virus Type 1 Capsid Protein"/>
    <property type="match status" value="1"/>
</dbReference>
<dbReference type="AlphaFoldDB" id="A0A3M0KD29"/>
<feature type="domain" description="C2H2-type" evidence="13">
    <location>
        <begin position="762"/>
        <end position="789"/>
    </location>
</feature>
<feature type="compositionally biased region" description="Acidic residues" evidence="12">
    <location>
        <begin position="73"/>
        <end position="85"/>
    </location>
</feature>